<dbReference type="Pfam" id="PF00512">
    <property type="entry name" value="HisKA"/>
    <property type="match status" value="1"/>
</dbReference>
<dbReference type="SUPFAM" id="SSF47384">
    <property type="entry name" value="Homodimeric domain of signal transducing histidine kinase"/>
    <property type="match status" value="1"/>
</dbReference>
<dbReference type="InterPro" id="IPR036890">
    <property type="entry name" value="HATPase_C_sf"/>
</dbReference>
<dbReference type="PANTHER" id="PTHR43065:SF10">
    <property type="entry name" value="PEROXIDE STRESS-ACTIVATED HISTIDINE KINASE MAK3"/>
    <property type="match status" value="1"/>
</dbReference>
<dbReference type="PANTHER" id="PTHR43065">
    <property type="entry name" value="SENSOR HISTIDINE KINASE"/>
    <property type="match status" value="1"/>
</dbReference>
<dbReference type="Gene3D" id="3.30.565.10">
    <property type="entry name" value="Histidine kinase-like ATPase, C-terminal domain"/>
    <property type="match status" value="1"/>
</dbReference>
<dbReference type="GO" id="GO:0000155">
    <property type="term" value="F:phosphorelay sensor kinase activity"/>
    <property type="evidence" value="ECO:0007669"/>
    <property type="project" value="InterPro"/>
</dbReference>
<gene>
    <name evidence="8" type="primary">sasA_319</name>
    <name evidence="8" type="ORF">SDC9_146810</name>
</gene>
<dbReference type="InterPro" id="IPR003594">
    <property type="entry name" value="HATPase_dom"/>
</dbReference>
<evidence type="ECO:0000259" key="7">
    <source>
        <dbReference type="PROSITE" id="PS50109"/>
    </source>
</evidence>
<dbReference type="EMBL" id="VSSQ01045710">
    <property type="protein sequence ID" value="MPM99618.1"/>
    <property type="molecule type" value="Genomic_DNA"/>
</dbReference>
<dbReference type="SMART" id="SM00387">
    <property type="entry name" value="HATPase_c"/>
    <property type="match status" value="1"/>
</dbReference>
<evidence type="ECO:0000256" key="1">
    <source>
        <dbReference type="ARBA" id="ARBA00022553"/>
    </source>
</evidence>
<name>A0A645EES0_9ZZZZ</name>
<evidence type="ECO:0000256" key="6">
    <source>
        <dbReference type="ARBA" id="ARBA00023012"/>
    </source>
</evidence>
<dbReference type="SMART" id="SM00388">
    <property type="entry name" value="HisKA"/>
    <property type="match status" value="1"/>
</dbReference>
<accession>A0A645EES0</accession>
<dbReference type="InterPro" id="IPR003661">
    <property type="entry name" value="HisK_dim/P_dom"/>
</dbReference>
<proteinExistence type="predicted"/>
<dbReference type="PRINTS" id="PR00344">
    <property type="entry name" value="BCTRLSENSOR"/>
</dbReference>
<dbReference type="Pfam" id="PF02518">
    <property type="entry name" value="HATPase_c"/>
    <property type="match status" value="1"/>
</dbReference>
<keyword evidence="5" id="KW-0067">ATP-binding</keyword>
<evidence type="ECO:0000256" key="3">
    <source>
        <dbReference type="ARBA" id="ARBA00022741"/>
    </source>
</evidence>
<reference evidence="8" key="1">
    <citation type="submission" date="2019-08" db="EMBL/GenBank/DDBJ databases">
        <authorList>
            <person name="Kucharzyk K."/>
            <person name="Murdoch R.W."/>
            <person name="Higgins S."/>
            <person name="Loffler F."/>
        </authorList>
    </citation>
    <scope>NUCLEOTIDE SEQUENCE</scope>
</reference>
<evidence type="ECO:0000256" key="2">
    <source>
        <dbReference type="ARBA" id="ARBA00022679"/>
    </source>
</evidence>
<evidence type="ECO:0000313" key="8">
    <source>
        <dbReference type="EMBL" id="MPM99618.1"/>
    </source>
</evidence>
<keyword evidence="2 8" id="KW-0808">Transferase</keyword>
<keyword evidence="1" id="KW-0597">Phosphoprotein</keyword>
<organism evidence="8">
    <name type="scientific">bioreactor metagenome</name>
    <dbReference type="NCBI Taxonomy" id="1076179"/>
    <lineage>
        <taxon>unclassified sequences</taxon>
        <taxon>metagenomes</taxon>
        <taxon>ecological metagenomes</taxon>
    </lineage>
</organism>
<dbReference type="InterPro" id="IPR004358">
    <property type="entry name" value="Sig_transdc_His_kin-like_C"/>
</dbReference>
<feature type="domain" description="Histidine kinase" evidence="7">
    <location>
        <begin position="94"/>
        <end position="297"/>
    </location>
</feature>
<keyword evidence="3" id="KW-0547">Nucleotide-binding</keyword>
<dbReference type="AlphaFoldDB" id="A0A645EES0"/>
<dbReference type="EC" id="2.7.-.-" evidence="8"/>
<dbReference type="GO" id="GO:0005524">
    <property type="term" value="F:ATP binding"/>
    <property type="evidence" value="ECO:0007669"/>
    <property type="project" value="UniProtKB-KW"/>
</dbReference>
<protein>
    <submittedName>
        <fullName evidence="8">Adaptive-response sensory-kinase SasA</fullName>
        <ecNumber evidence="8">2.7.-.-</ecNumber>
    </submittedName>
</protein>
<dbReference type="CDD" id="cd00082">
    <property type="entry name" value="HisKA"/>
    <property type="match status" value="1"/>
</dbReference>
<comment type="caution">
    <text evidence="8">The sequence shown here is derived from an EMBL/GenBank/DDBJ whole genome shotgun (WGS) entry which is preliminary data.</text>
</comment>
<dbReference type="InterPro" id="IPR036097">
    <property type="entry name" value="HisK_dim/P_sf"/>
</dbReference>
<dbReference type="InterPro" id="IPR005467">
    <property type="entry name" value="His_kinase_dom"/>
</dbReference>
<dbReference type="PROSITE" id="PS50109">
    <property type="entry name" value="HIS_KIN"/>
    <property type="match status" value="1"/>
</dbReference>
<evidence type="ECO:0000256" key="4">
    <source>
        <dbReference type="ARBA" id="ARBA00022777"/>
    </source>
</evidence>
<evidence type="ECO:0000256" key="5">
    <source>
        <dbReference type="ARBA" id="ARBA00022840"/>
    </source>
</evidence>
<dbReference type="SUPFAM" id="SSF55874">
    <property type="entry name" value="ATPase domain of HSP90 chaperone/DNA topoisomerase II/histidine kinase"/>
    <property type="match status" value="1"/>
</dbReference>
<keyword evidence="6" id="KW-0902">Two-component regulatory system</keyword>
<sequence length="304" mass="32964">MLADETFFAAGQTLRLVLERRLTQASVPLEAIRLEDGRGDVRVYQIGIWRLGRGSLETRPGTLCTIDDVTYDKIMEEKVGESEKLAYIGKLAAMLAHEIRNPLAGIRASIQVVGRGLERERDRTLCASVIKEVDRINELIGDLLNLSRKRESHKAEVELKPLLGEVAMLYSKLAGNHGVTVETTAEPGLAIYADEAELKQVLINLVSNGLKAVGQGGRIALRAQGGPAEVLLSVTDDGAGMDREKLRSVEKGIASGGTGRYGLAIVSRLLEQNGGEMKILSSPGGGTCIEMRFRRTDTGEKETL</sequence>
<keyword evidence="4 8" id="KW-0418">Kinase</keyword>
<dbReference type="Gene3D" id="1.10.287.130">
    <property type="match status" value="1"/>
</dbReference>